<accession>A0A0F8ZI34</accession>
<evidence type="ECO:0008006" key="2">
    <source>
        <dbReference type="Google" id="ProtNLM"/>
    </source>
</evidence>
<comment type="caution">
    <text evidence="1">The sequence shown here is derived from an EMBL/GenBank/DDBJ whole genome shotgun (WGS) entry which is preliminary data.</text>
</comment>
<name>A0A0F8ZI34_9ZZZZ</name>
<dbReference type="AlphaFoldDB" id="A0A0F8ZI34"/>
<gene>
    <name evidence="1" type="ORF">LCGC14_2770520</name>
</gene>
<dbReference type="EMBL" id="LAZR01051179">
    <property type="protein sequence ID" value="KKK85715.1"/>
    <property type="molecule type" value="Genomic_DNA"/>
</dbReference>
<evidence type="ECO:0000313" key="1">
    <source>
        <dbReference type="EMBL" id="KKK85715.1"/>
    </source>
</evidence>
<sequence>MPQKYDAIKPSPGYIAARVVERKRPEQLVEVDVNNPESWVGILPLFIAALTKTRDDTAIICEVLTSRAGEDMQDGDRAVAGLDYQTGDLIVLKEYTGAKFAFENDTIIMCRPRDVAGKLDLETGAQVPS</sequence>
<protein>
    <recommendedName>
        <fullName evidence="2">10 kDa chaperonin</fullName>
    </recommendedName>
</protein>
<proteinExistence type="predicted"/>
<reference evidence="1" key="1">
    <citation type="journal article" date="2015" name="Nature">
        <title>Complex archaea that bridge the gap between prokaryotes and eukaryotes.</title>
        <authorList>
            <person name="Spang A."/>
            <person name="Saw J.H."/>
            <person name="Jorgensen S.L."/>
            <person name="Zaremba-Niedzwiedzka K."/>
            <person name="Martijn J."/>
            <person name="Lind A.E."/>
            <person name="van Eijk R."/>
            <person name="Schleper C."/>
            <person name="Guy L."/>
            <person name="Ettema T.J."/>
        </authorList>
    </citation>
    <scope>NUCLEOTIDE SEQUENCE</scope>
</reference>
<organism evidence="1">
    <name type="scientific">marine sediment metagenome</name>
    <dbReference type="NCBI Taxonomy" id="412755"/>
    <lineage>
        <taxon>unclassified sequences</taxon>
        <taxon>metagenomes</taxon>
        <taxon>ecological metagenomes</taxon>
    </lineage>
</organism>